<comment type="similarity">
    <text evidence="2">Belongs to the DsrE/TusD family.</text>
</comment>
<dbReference type="Gene3D" id="3.40.1260.10">
    <property type="entry name" value="DsrEFH-like"/>
    <property type="match status" value="1"/>
</dbReference>
<keyword evidence="6" id="KW-1185">Reference proteome</keyword>
<evidence type="ECO:0000313" key="6">
    <source>
        <dbReference type="Proteomes" id="UP001501337"/>
    </source>
</evidence>
<dbReference type="RefSeq" id="WP_344803080.1">
    <property type="nucleotide sequence ID" value="NZ_BAABBO010000001.1"/>
</dbReference>
<evidence type="ECO:0000256" key="2">
    <source>
        <dbReference type="ARBA" id="ARBA00007067"/>
    </source>
</evidence>
<dbReference type="InterPro" id="IPR017463">
    <property type="entry name" value="Sulphur_relay_TusD/DsrE"/>
</dbReference>
<gene>
    <name evidence="5" type="primary">tusD</name>
    <name evidence="5" type="ORF">GCM10022278_05750</name>
</gene>
<dbReference type="NCBIfam" id="NF001237">
    <property type="entry name" value="PRK00207.1"/>
    <property type="match status" value="1"/>
</dbReference>
<evidence type="ECO:0000256" key="4">
    <source>
        <dbReference type="ARBA" id="ARBA00022679"/>
    </source>
</evidence>
<evidence type="ECO:0000256" key="1">
    <source>
        <dbReference type="ARBA" id="ARBA00004496"/>
    </source>
</evidence>
<evidence type="ECO:0000313" key="5">
    <source>
        <dbReference type="EMBL" id="GAA3949418.1"/>
    </source>
</evidence>
<keyword evidence="4" id="KW-0808">Transferase</keyword>
<keyword evidence="3" id="KW-0963">Cytoplasm</keyword>
<dbReference type="Proteomes" id="UP001501337">
    <property type="component" value="Unassembled WGS sequence"/>
</dbReference>
<comment type="caution">
    <text evidence="5">The sequence shown here is derived from an EMBL/GenBank/DDBJ whole genome shotgun (WGS) entry which is preliminary data.</text>
</comment>
<dbReference type="PANTHER" id="PTHR34874">
    <property type="entry name" value="PROTEIN YCHN"/>
    <property type="match status" value="1"/>
</dbReference>
<dbReference type="PANTHER" id="PTHR34874:SF3">
    <property type="entry name" value="SULFURTRANSFERASE TUSD"/>
    <property type="match status" value="1"/>
</dbReference>
<reference evidence="6" key="1">
    <citation type="journal article" date="2019" name="Int. J. Syst. Evol. Microbiol.">
        <title>The Global Catalogue of Microorganisms (GCM) 10K type strain sequencing project: providing services to taxonomists for standard genome sequencing and annotation.</title>
        <authorList>
            <consortium name="The Broad Institute Genomics Platform"/>
            <consortium name="The Broad Institute Genome Sequencing Center for Infectious Disease"/>
            <person name="Wu L."/>
            <person name="Ma J."/>
        </authorList>
    </citation>
    <scope>NUCLEOTIDE SEQUENCE [LARGE SCALE GENOMIC DNA]</scope>
    <source>
        <strain evidence="6">JCM 17555</strain>
    </source>
</reference>
<comment type="subcellular location">
    <subcellularLocation>
        <location evidence="1">Cytoplasm</location>
    </subcellularLocation>
</comment>
<sequence>MSSLTYSLLVMSAPLGHQAPYTAEQFCRAAIARGHRIFRVFFYHDGVYNALSTAVPPQDAAQLPAGWRELRERHDIALTVCIASALKKGVVDAGEAKRYELDAVTLDSHFEIAGLGDWIEATQVSDRILTFAR</sequence>
<name>A0ABP7NLS3_9GAMM</name>
<accession>A0ABP7NLS3</accession>
<dbReference type="InterPro" id="IPR003787">
    <property type="entry name" value="Sulphur_relay_DsrE/F-like"/>
</dbReference>
<protein>
    <submittedName>
        <fullName evidence="5">Sulfurtransferase complex subunit TusD</fullName>
    </submittedName>
</protein>
<evidence type="ECO:0000256" key="3">
    <source>
        <dbReference type="ARBA" id="ARBA00022490"/>
    </source>
</evidence>
<organism evidence="5 6">
    <name type="scientific">Allohahella marinimesophila</name>
    <dbReference type="NCBI Taxonomy" id="1054972"/>
    <lineage>
        <taxon>Bacteria</taxon>
        <taxon>Pseudomonadati</taxon>
        <taxon>Pseudomonadota</taxon>
        <taxon>Gammaproteobacteria</taxon>
        <taxon>Oceanospirillales</taxon>
        <taxon>Hahellaceae</taxon>
        <taxon>Allohahella</taxon>
    </lineage>
</organism>
<dbReference type="SUPFAM" id="SSF75169">
    <property type="entry name" value="DsrEFH-like"/>
    <property type="match status" value="1"/>
</dbReference>
<proteinExistence type="inferred from homology"/>
<dbReference type="InterPro" id="IPR027396">
    <property type="entry name" value="DsrEFH-like"/>
</dbReference>
<dbReference type="EMBL" id="BAABBO010000001">
    <property type="protein sequence ID" value="GAA3949418.1"/>
    <property type="molecule type" value="Genomic_DNA"/>
</dbReference>
<dbReference type="NCBIfam" id="TIGR03012">
    <property type="entry name" value="sulf_tusD_dsrE"/>
    <property type="match status" value="1"/>
</dbReference>
<dbReference type="Pfam" id="PF02635">
    <property type="entry name" value="DsrE"/>
    <property type="match status" value="1"/>
</dbReference>